<evidence type="ECO:0008006" key="3">
    <source>
        <dbReference type="Google" id="ProtNLM"/>
    </source>
</evidence>
<comment type="caution">
    <text evidence="1">The sequence shown here is derived from an EMBL/GenBank/DDBJ whole genome shotgun (WGS) entry which is preliminary data.</text>
</comment>
<proteinExistence type="predicted"/>
<dbReference type="AlphaFoldDB" id="A0A0E9MV72"/>
<keyword evidence="2" id="KW-1185">Reference proteome</keyword>
<evidence type="ECO:0000313" key="2">
    <source>
        <dbReference type="Proteomes" id="UP000033121"/>
    </source>
</evidence>
<protein>
    <recommendedName>
        <fullName evidence="3">MerR family transcriptional regulator</fullName>
    </recommendedName>
</protein>
<dbReference type="RefSeq" id="WP_046366963.1">
    <property type="nucleotide sequence ID" value="NZ_BBWV01000001.1"/>
</dbReference>
<evidence type="ECO:0000313" key="1">
    <source>
        <dbReference type="EMBL" id="GAO41025.1"/>
    </source>
</evidence>
<accession>A0A0E9MV72</accession>
<gene>
    <name evidence="1" type="ORF">FPE01S_01_00370</name>
</gene>
<reference evidence="1 2" key="1">
    <citation type="submission" date="2015-04" db="EMBL/GenBank/DDBJ databases">
        <title>Whole genome shotgun sequence of Flavihumibacter petaseus NBRC 106054.</title>
        <authorList>
            <person name="Miyazawa S."/>
            <person name="Hosoyama A."/>
            <person name="Hashimoto M."/>
            <person name="Noguchi M."/>
            <person name="Tsuchikane K."/>
            <person name="Ohji S."/>
            <person name="Yamazoe A."/>
            <person name="Ichikawa N."/>
            <person name="Kimura A."/>
            <person name="Fujita N."/>
        </authorList>
    </citation>
    <scope>NUCLEOTIDE SEQUENCE [LARGE SCALE GENOMIC DNA]</scope>
    <source>
        <strain evidence="1 2">NBRC 106054</strain>
    </source>
</reference>
<dbReference type="Proteomes" id="UP000033121">
    <property type="component" value="Unassembled WGS sequence"/>
</dbReference>
<organism evidence="1 2">
    <name type="scientific">Flavihumibacter petaseus NBRC 106054</name>
    <dbReference type="NCBI Taxonomy" id="1220578"/>
    <lineage>
        <taxon>Bacteria</taxon>
        <taxon>Pseudomonadati</taxon>
        <taxon>Bacteroidota</taxon>
        <taxon>Chitinophagia</taxon>
        <taxon>Chitinophagales</taxon>
        <taxon>Chitinophagaceae</taxon>
        <taxon>Flavihumibacter</taxon>
    </lineage>
</organism>
<dbReference type="Pfam" id="PF13591">
    <property type="entry name" value="MerR_2"/>
    <property type="match status" value="1"/>
</dbReference>
<dbReference type="Gene3D" id="1.10.1660.10">
    <property type="match status" value="1"/>
</dbReference>
<dbReference type="STRING" id="1220578.FPE01S_01_00370"/>
<sequence>MDERELIEIETFCINYQVEPSFLESLANAGLLELVHEETHHYFPANQVPDLEKMIRFHYDMDINLEGIEVIQHLLSQLKQMQQEKQLLQHRLSIYEWH</sequence>
<dbReference type="OrthoDB" id="1494789at2"/>
<dbReference type="EMBL" id="BBWV01000001">
    <property type="protein sequence ID" value="GAO41025.1"/>
    <property type="molecule type" value="Genomic_DNA"/>
</dbReference>
<name>A0A0E9MV72_9BACT</name>